<proteinExistence type="predicted"/>
<evidence type="ECO:0000256" key="1">
    <source>
        <dbReference type="ARBA" id="ARBA00022603"/>
    </source>
</evidence>
<reference evidence="5" key="1">
    <citation type="journal article" date="2020" name="Nature">
        <title>Giant virus diversity and host interactions through global metagenomics.</title>
        <authorList>
            <person name="Schulz F."/>
            <person name="Roux S."/>
            <person name="Paez-Espino D."/>
            <person name="Jungbluth S."/>
            <person name="Walsh D.A."/>
            <person name="Denef V.J."/>
            <person name="McMahon K.D."/>
            <person name="Konstantinidis K.T."/>
            <person name="Eloe-Fadrosh E.A."/>
            <person name="Kyrpides N.C."/>
            <person name="Woyke T."/>
        </authorList>
    </citation>
    <scope>NUCLEOTIDE SEQUENCE</scope>
    <source>
        <strain evidence="5">GVMAG-M-3300009149-34</strain>
    </source>
</reference>
<dbReference type="Gene3D" id="3.90.1410.10">
    <property type="entry name" value="set domain protein methyltransferase, domain 1"/>
    <property type="match status" value="1"/>
</dbReference>
<evidence type="ECO:0000256" key="2">
    <source>
        <dbReference type="ARBA" id="ARBA00022679"/>
    </source>
</evidence>
<dbReference type="InterPro" id="IPR001214">
    <property type="entry name" value="SET_dom"/>
</dbReference>
<dbReference type="PANTHER" id="PTHR13271:SF137">
    <property type="entry name" value="SET DOMAIN-CONTAINING PROTEIN"/>
    <property type="match status" value="1"/>
</dbReference>
<dbReference type="GO" id="GO:0032259">
    <property type="term" value="P:methylation"/>
    <property type="evidence" value="ECO:0007669"/>
    <property type="project" value="UniProtKB-KW"/>
</dbReference>
<dbReference type="Gene3D" id="3.90.1420.10">
    <property type="entry name" value="Rubisco LSMT, substrate-binding domain"/>
    <property type="match status" value="1"/>
</dbReference>
<dbReference type="AlphaFoldDB" id="A0A6C0ENW9"/>
<name>A0A6C0ENW9_9ZZZZ</name>
<keyword evidence="3" id="KW-0949">S-adenosyl-L-methionine</keyword>
<sequence>MQKSSLKKNKVMDKFLTWLNKNGASFPNIYFKTYKNHERGVHTKVAIPEHQTVVKIPRSILIYSGMGEKSPWGKKVSQYPTGISGLNLVYICLYIIQDMEYKNKFGPYYKILPKKFDNFPIFWSPADKKYLENSYLLKEIDIRKDILVKDYHKLCQILHDFSSICSLQKFLQIRNLVGSRNFGLWIDGKKQATMVPLGDMLNHSATPDVKWFFEEETNAFVMNSIQSIIPHSAISDSYGTKCNRSYILFYGFVLSDDTKCRNTIFIQINQPISTIKIQGLRYQLISNEFSRNISSDFNSLNFRQMMTFLRISNANETELAAFIQNRQLSQNPYSKRNEAAALSYLAYKINKLLNTYSLSFSQNKANLKKFTPYSNKSFATILVMGEKIIMKELLAFIKLALGILLLNNRVSTRQLKNNVRGYILTLRTIH</sequence>
<dbReference type="GO" id="GO:0016279">
    <property type="term" value="F:protein-lysine N-methyltransferase activity"/>
    <property type="evidence" value="ECO:0007669"/>
    <property type="project" value="TreeGrafter"/>
</dbReference>
<dbReference type="InterPro" id="IPR015353">
    <property type="entry name" value="Rubisco_LSMT_subst-bd"/>
</dbReference>
<dbReference type="InterPro" id="IPR050600">
    <property type="entry name" value="SETD3_SETD6_MTase"/>
</dbReference>
<dbReference type="PROSITE" id="PS50280">
    <property type="entry name" value="SET"/>
    <property type="match status" value="1"/>
</dbReference>
<dbReference type="EMBL" id="MN738896">
    <property type="protein sequence ID" value="QHT30361.1"/>
    <property type="molecule type" value="Genomic_DNA"/>
</dbReference>
<dbReference type="SUPFAM" id="SSF81822">
    <property type="entry name" value="RuBisCo LSMT C-terminal, substrate-binding domain"/>
    <property type="match status" value="1"/>
</dbReference>
<evidence type="ECO:0000256" key="3">
    <source>
        <dbReference type="ARBA" id="ARBA00022691"/>
    </source>
</evidence>
<dbReference type="CDD" id="cd10527">
    <property type="entry name" value="SET_LSMT"/>
    <property type="match status" value="1"/>
</dbReference>
<accession>A0A6C0ENW9</accession>
<dbReference type="SUPFAM" id="SSF82199">
    <property type="entry name" value="SET domain"/>
    <property type="match status" value="1"/>
</dbReference>
<dbReference type="InterPro" id="IPR036464">
    <property type="entry name" value="Rubisco_LSMT_subst-bd_sf"/>
</dbReference>
<evidence type="ECO:0000313" key="5">
    <source>
        <dbReference type="EMBL" id="QHT30361.1"/>
    </source>
</evidence>
<organism evidence="5">
    <name type="scientific">viral metagenome</name>
    <dbReference type="NCBI Taxonomy" id="1070528"/>
    <lineage>
        <taxon>unclassified sequences</taxon>
        <taxon>metagenomes</taxon>
        <taxon>organismal metagenomes</taxon>
    </lineage>
</organism>
<evidence type="ECO:0000259" key="4">
    <source>
        <dbReference type="PROSITE" id="PS50280"/>
    </source>
</evidence>
<protein>
    <recommendedName>
        <fullName evidence="4">SET domain-containing protein</fullName>
    </recommendedName>
</protein>
<keyword evidence="1" id="KW-0489">Methyltransferase</keyword>
<dbReference type="InterPro" id="IPR046341">
    <property type="entry name" value="SET_dom_sf"/>
</dbReference>
<feature type="domain" description="SET" evidence="4">
    <location>
        <begin position="27"/>
        <end position="239"/>
    </location>
</feature>
<keyword evidence="2" id="KW-0808">Transferase</keyword>
<dbReference type="Pfam" id="PF09273">
    <property type="entry name" value="Rubis-subs-bind"/>
    <property type="match status" value="1"/>
</dbReference>
<dbReference type="PANTHER" id="PTHR13271">
    <property type="entry name" value="UNCHARACTERIZED PUTATIVE METHYLTRANSFERASE"/>
    <property type="match status" value="1"/>
</dbReference>